<proteinExistence type="predicted"/>
<gene>
    <name evidence="1" type="ORF">SDC9_201819</name>
</gene>
<dbReference type="AlphaFoldDB" id="A0A645ITC9"/>
<sequence>MIFGVAAGGIIVTGKFGEKLVGNRQLRLVLANAGFKPDALAPQILQLLHQFGGAGASRDAFLAGAEDIHRHRAGQLIAFAPGLDPEGGGIGFEFTDSGRHPERQTGGRLPGQISEHCLPHKQGRRQRRRNEQILFDRRNGFFLCHSFVVLHRLSFNTFQTGSKIVQK</sequence>
<comment type="caution">
    <text evidence="1">The sequence shown here is derived from an EMBL/GenBank/DDBJ whole genome shotgun (WGS) entry which is preliminary data.</text>
</comment>
<evidence type="ECO:0000313" key="1">
    <source>
        <dbReference type="EMBL" id="MPN54150.1"/>
    </source>
</evidence>
<name>A0A645ITC9_9ZZZZ</name>
<protein>
    <submittedName>
        <fullName evidence="1">Uncharacterized protein</fullName>
    </submittedName>
</protein>
<accession>A0A645ITC9</accession>
<reference evidence="1" key="1">
    <citation type="submission" date="2019-08" db="EMBL/GenBank/DDBJ databases">
        <authorList>
            <person name="Kucharzyk K."/>
            <person name="Murdoch R.W."/>
            <person name="Higgins S."/>
            <person name="Loffler F."/>
        </authorList>
    </citation>
    <scope>NUCLEOTIDE SEQUENCE</scope>
</reference>
<dbReference type="EMBL" id="VSSQ01122089">
    <property type="protein sequence ID" value="MPN54150.1"/>
    <property type="molecule type" value="Genomic_DNA"/>
</dbReference>
<organism evidence="1">
    <name type="scientific">bioreactor metagenome</name>
    <dbReference type="NCBI Taxonomy" id="1076179"/>
    <lineage>
        <taxon>unclassified sequences</taxon>
        <taxon>metagenomes</taxon>
        <taxon>ecological metagenomes</taxon>
    </lineage>
</organism>